<evidence type="ECO:0000313" key="2">
    <source>
        <dbReference type="EMBL" id="EFV95953.1"/>
    </source>
</evidence>
<dbReference type="HOGENOM" id="CLU_3100293_0_0_4"/>
<protein>
    <submittedName>
        <fullName evidence="2">Uncharacterized protein</fullName>
    </submittedName>
</protein>
<dbReference type="EMBL" id="AEQP01000001">
    <property type="protein sequence ID" value="EFV95953.1"/>
    <property type="molecule type" value="Genomic_DNA"/>
</dbReference>
<evidence type="ECO:0000256" key="1">
    <source>
        <dbReference type="SAM" id="MobiDB-lite"/>
    </source>
</evidence>
<proteinExistence type="predicted"/>
<gene>
    <name evidence="2" type="ORF">HMPREF0551_0136</name>
</gene>
<dbReference type="AlphaFoldDB" id="E7RUH0"/>
<accession>E7RUH0</accession>
<evidence type="ECO:0000313" key="3">
    <source>
        <dbReference type="Proteomes" id="UP000011021"/>
    </source>
</evidence>
<keyword evidence="3" id="KW-1185">Reference proteome</keyword>
<dbReference type="Proteomes" id="UP000011021">
    <property type="component" value="Unassembled WGS sequence"/>
</dbReference>
<comment type="caution">
    <text evidence="2">The sequence shown here is derived from an EMBL/GenBank/DDBJ whole genome shotgun (WGS) entry which is preliminary data.</text>
</comment>
<sequence length="51" mass="5334">MELYHDTILTGRPRACRACQCGSVVSVPPVRGWPESRPSGLSGGLPPAASL</sequence>
<reference evidence="2 3" key="1">
    <citation type="submission" date="2010-12" db="EMBL/GenBank/DDBJ databases">
        <authorList>
            <person name="Muzny D."/>
            <person name="Qin X."/>
            <person name="Deng J."/>
            <person name="Jiang H."/>
            <person name="Liu Y."/>
            <person name="Qu J."/>
            <person name="Song X.-Z."/>
            <person name="Zhang L."/>
            <person name="Thornton R."/>
            <person name="Coyle M."/>
            <person name="Francisco L."/>
            <person name="Jackson L."/>
            <person name="Javaid M."/>
            <person name="Korchina V."/>
            <person name="Kovar C."/>
            <person name="Mata R."/>
            <person name="Mathew T."/>
            <person name="Ngo R."/>
            <person name="Nguyen L."/>
            <person name="Nguyen N."/>
            <person name="Okwuonu G."/>
            <person name="Ongeri F."/>
            <person name="Pham C."/>
            <person name="Simmons D."/>
            <person name="Wilczek-Boney K."/>
            <person name="Hale W."/>
            <person name="Jakkamsetti A."/>
            <person name="Pham P."/>
            <person name="Ruth R."/>
            <person name="San Lucas F."/>
            <person name="Warren J."/>
            <person name="Zhang J."/>
            <person name="Zhao Z."/>
            <person name="Zhou C."/>
            <person name="Zhu D."/>
            <person name="Lee S."/>
            <person name="Bess C."/>
            <person name="Blankenburg K."/>
            <person name="Forbes L."/>
            <person name="Fu Q."/>
            <person name="Gubbala S."/>
            <person name="Hirani K."/>
            <person name="Jayaseelan J.C."/>
            <person name="Lara F."/>
            <person name="Munidasa M."/>
            <person name="Palculict T."/>
            <person name="Patil S."/>
            <person name="Pu L.-L."/>
            <person name="Saada N."/>
            <person name="Tang L."/>
            <person name="Weissenberger G."/>
            <person name="Zhu Y."/>
            <person name="Hemphill L."/>
            <person name="Shang Y."/>
            <person name="Youmans B."/>
            <person name="Ayvaz T."/>
            <person name="Ross M."/>
            <person name="Santibanez J."/>
            <person name="Aqrawi P."/>
            <person name="Gross S."/>
            <person name="Joshi V."/>
            <person name="Fowler G."/>
            <person name="Nazareth L."/>
            <person name="Reid J."/>
            <person name="Worley K."/>
            <person name="Petrosino J."/>
            <person name="Highlander S."/>
            <person name="Gibbs R."/>
        </authorList>
    </citation>
    <scope>NUCLEOTIDE SEQUENCE [LARGE SCALE GENOMIC DNA]</scope>
    <source>
        <strain evidence="2 3">ATCC 51599</strain>
    </source>
</reference>
<organism evidence="2 3">
    <name type="scientific">Lautropia mirabilis ATCC 51599</name>
    <dbReference type="NCBI Taxonomy" id="887898"/>
    <lineage>
        <taxon>Bacteria</taxon>
        <taxon>Pseudomonadati</taxon>
        <taxon>Pseudomonadota</taxon>
        <taxon>Betaproteobacteria</taxon>
        <taxon>Burkholderiales</taxon>
        <taxon>Burkholderiaceae</taxon>
        <taxon>Lautropia</taxon>
    </lineage>
</organism>
<feature type="region of interest" description="Disordered" evidence="1">
    <location>
        <begin position="31"/>
        <end position="51"/>
    </location>
</feature>
<name>E7RUH0_9BURK</name>